<dbReference type="Gene3D" id="3.90.1590.10">
    <property type="entry name" value="glutathione-dependent formaldehyde- activating enzyme (gfa)"/>
    <property type="match status" value="1"/>
</dbReference>
<evidence type="ECO:0000256" key="1">
    <source>
        <dbReference type="ARBA" id="ARBA00005495"/>
    </source>
</evidence>
<accession>A0ABZ2HIP5</accession>
<feature type="domain" description="CENP-V/GFA" evidence="5">
    <location>
        <begin position="9"/>
        <end position="121"/>
    </location>
</feature>
<keyword evidence="3" id="KW-0862">Zinc</keyword>
<keyword evidence="7" id="KW-1185">Reference proteome</keyword>
<sequence length="143" mass="15527">MPKKAINEISGQCLCGAVTVHARFASSIIRACHCEMCRRHTSSMFMSLATEPGSVSFDGPAKSYRSSDWAERGFCEICGSTLWYGTVNDGIRHPAAGLFENAAGVPLKLEFFADNAPDGYSLAGEHRKMTTQETLDLFAPKEG</sequence>
<evidence type="ECO:0000313" key="6">
    <source>
        <dbReference type="EMBL" id="WWR46699.1"/>
    </source>
</evidence>
<dbReference type="RefSeq" id="WP_338549544.1">
    <property type="nucleotide sequence ID" value="NZ_CP146069.1"/>
</dbReference>
<dbReference type="PANTHER" id="PTHR33337:SF40">
    <property type="entry name" value="CENP-V_GFA DOMAIN-CONTAINING PROTEIN-RELATED"/>
    <property type="match status" value="1"/>
</dbReference>
<evidence type="ECO:0000256" key="3">
    <source>
        <dbReference type="ARBA" id="ARBA00022833"/>
    </source>
</evidence>
<gene>
    <name evidence="6" type="ORF">RZ517_00485</name>
</gene>
<dbReference type="InterPro" id="IPR006913">
    <property type="entry name" value="CENP-V/GFA"/>
</dbReference>
<evidence type="ECO:0000256" key="4">
    <source>
        <dbReference type="ARBA" id="ARBA00023239"/>
    </source>
</evidence>
<protein>
    <submittedName>
        <fullName evidence="6">GFA family protein</fullName>
    </submittedName>
</protein>
<evidence type="ECO:0000259" key="5">
    <source>
        <dbReference type="PROSITE" id="PS51891"/>
    </source>
</evidence>
<dbReference type="PROSITE" id="PS51891">
    <property type="entry name" value="CENP_V_GFA"/>
    <property type="match status" value="1"/>
</dbReference>
<proteinExistence type="inferred from homology"/>
<dbReference type="EMBL" id="CP146069">
    <property type="protein sequence ID" value="WWR46699.1"/>
    <property type="molecule type" value="Genomic_DNA"/>
</dbReference>
<evidence type="ECO:0000256" key="2">
    <source>
        <dbReference type="ARBA" id="ARBA00022723"/>
    </source>
</evidence>
<evidence type="ECO:0000313" key="7">
    <source>
        <dbReference type="Proteomes" id="UP001364156"/>
    </source>
</evidence>
<dbReference type="SUPFAM" id="SSF51316">
    <property type="entry name" value="Mss4-like"/>
    <property type="match status" value="1"/>
</dbReference>
<dbReference type="Proteomes" id="UP001364156">
    <property type="component" value="Chromosome"/>
</dbReference>
<dbReference type="InterPro" id="IPR011057">
    <property type="entry name" value="Mss4-like_sf"/>
</dbReference>
<keyword evidence="2" id="KW-0479">Metal-binding</keyword>
<reference evidence="6 7" key="1">
    <citation type="submission" date="2023-10" db="EMBL/GenBank/DDBJ databases">
        <title>Roseovarius strain S88 nov., isolated from a marine algae.</title>
        <authorList>
            <person name="Lee M.W."/>
            <person name="Lee J.K."/>
            <person name="Kim J.M."/>
            <person name="Choi D.G."/>
            <person name="Baek J.H."/>
            <person name="Bayburt H."/>
            <person name="Jung J.J."/>
            <person name="Han D.M."/>
            <person name="Jeon C.O."/>
        </authorList>
    </citation>
    <scope>NUCLEOTIDE SEQUENCE [LARGE SCALE GENOMIC DNA]</scope>
    <source>
        <strain evidence="6 7">S88</strain>
    </source>
</reference>
<dbReference type="Pfam" id="PF04828">
    <property type="entry name" value="GFA"/>
    <property type="match status" value="1"/>
</dbReference>
<dbReference type="PANTHER" id="PTHR33337">
    <property type="entry name" value="GFA DOMAIN-CONTAINING PROTEIN"/>
    <property type="match status" value="1"/>
</dbReference>
<organism evidence="6 7">
    <name type="scientific">Roseovarius phycicola</name>
    <dbReference type="NCBI Taxonomy" id="3080976"/>
    <lineage>
        <taxon>Bacteria</taxon>
        <taxon>Pseudomonadati</taxon>
        <taxon>Pseudomonadota</taxon>
        <taxon>Alphaproteobacteria</taxon>
        <taxon>Rhodobacterales</taxon>
        <taxon>Roseobacteraceae</taxon>
        <taxon>Roseovarius</taxon>
    </lineage>
</organism>
<keyword evidence="4" id="KW-0456">Lyase</keyword>
<comment type="similarity">
    <text evidence="1">Belongs to the Gfa family.</text>
</comment>
<name>A0ABZ2HIP5_9RHOB</name>